<dbReference type="InterPro" id="IPR027275">
    <property type="entry name" value="PRC-brl_dom"/>
</dbReference>
<dbReference type="Proteomes" id="UP000094197">
    <property type="component" value="Chromosome 1"/>
</dbReference>
<dbReference type="SUPFAM" id="SSF50346">
    <property type="entry name" value="PRC-barrel domain"/>
    <property type="match status" value="2"/>
</dbReference>
<evidence type="ECO:0000259" key="1">
    <source>
        <dbReference type="Pfam" id="PF05239"/>
    </source>
</evidence>
<feature type="domain" description="PRC-barrel" evidence="1">
    <location>
        <begin position="78"/>
        <end position="140"/>
    </location>
</feature>
<sequence>MPNESNIITSDDILGKEALDPEGQILGVVVKLHIDRVEKRITGITIDQGFMKPDLFVGIDFVRTLGVDAILLNTIPFEKYKGLKVLNSDGSEEGVVEEVISKNGKLEFLLVKTSLNPLSKERKKIPASKVQEIGDKILLKRKSS</sequence>
<gene>
    <name evidence="2" type="ORF">A0128_16260</name>
</gene>
<dbReference type="RefSeq" id="WP_069608463.1">
    <property type="nucleotide sequence ID" value="NZ_CP015217.1"/>
</dbReference>
<organism evidence="2 3">
    <name type="scientific">Leptospira tipperaryensis</name>
    <dbReference type="NCBI Taxonomy" id="2564040"/>
    <lineage>
        <taxon>Bacteria</taxon>
        <taxon>Pseudomonadati</taxon>
        <taxon>Spirochaetota</taxon>
        <taxon>Spirochaetia</taxon>
        <taxon>Leptospirales</taxon>
        <taxon>Leptospiraceae</taxon>
        <taxon>Leptospira</taxon>
    </lineage>
</organism>
<dbReference type="InterPro" id="IPR011033">
    <property type="entry name" value="PRC_barrel-like_sf"/>
</dbReference>
<dbReference type="AlphaFoldDB" id="A0A1D7V0B7"/>
<dbReference type="KEGG" id="laj:A0128_16260"/>
<name>A0A1D7V0B7_9LEPT</name>
<dbReference type="Gene3D" id="2.30.30.240">
    <property type="entry name" value="PRC-barrel domain"/>
    <property type="match status" value="2"/>
</dbReference>
<accession>A0A1D7V0B7</accession>
<reference evidence="2 3" key="1">
    <citation type="submission" date="2016-04" db="EMBL/GenBank/DDBJ databases">
        <title>Complete genome seqeunce of Leptospira alstonii serovar Room22.</title>
        <authorList>
            <person name="Nally J.E."/>
            <person name="Bayles D.O."/>
            <person name="Hurley D."/>
            <person name="Fanning S."/>
            <person name="McMahon B.J."/>
            <person name="Arent Z."/>
        </authorList>
    </citation>
    <scope>NUCLEOTIDE SEQUENCE [LARGE SCALE GENOMIC DNA]</scope>
    <source>
        <strain evidence="2 3">GWTS #1</strain>
    </source>
</reference>
<keyword evidence="3" id="KW-1185">Reference proteome</keyword>
<proteinExistence type="predicted"/>
<dbReference type="Pfam" id="PF05239">
    <property type="entry name" value="PRC"/>
    <property type="match status" value="1"/>
</dbReference>
<evidence type="ECO:0000313" key="3">
    <source>
        <dbReference type="Proteomes" id="UP000094197"/>
    </source>
</evidence>
<dbReference type="OrthoDB" id="337946at2"/>
<protein>
    <recommendedName>
        <fullName evidence="1">PRC-barrel domain-containing protein</fullName>
    </recommendedName>
</protein>
<evidence type="ECO:0000313" key="2">
    <source>
        <dbReference type="EMBL" id="AOP35258.1"/>
    </source>
</evidence>
<dbReference type="EMBL" id="CP015217">
    <property type="protein sequence ID" value="AOP35258.1"/>
    <property type="molecule type" value="Genomic_DNA"/>
</dbReference>